<dbReference type="InterPro" id="IPR016047">
    <property type="entry name" value="M23ase_b-sheet_dom"/>
</dbReference>
<dbReference type="SUPFAM" id="SSF51261">
    <property type="entry name" value="Duplicated hybrid motif"/>
    <property type="match status" value="1"/>
</dbReference>
<dbReference type="GO" id="GO:0004222">
    <property type="term" value="F:metalloendopeptidase activity"/>
    <property type="evidence" value="ECO:0007669"/>
    <property type="project" value="TreeGrafter"/>
</dbReference>
<dbReference type="Proteomes" id="UP000197019">
    <property type="component" value="Chromosome"/>
</dbReference>
<proteinExistence type="predicted"/>
<evidence type="ECO:0000256" key="2">
    <source>
        <dbReference type="SAM" id="SignalP"/>
    </source>
</evidence>
<organism evidence="4 5">
    <name type="scientific">Methylovulum psychrotolerans</name>
    <dbReference type="NCBI Taxonomy" id="1704499"/>
    <lineage>
        <taxon>Bacteria</taxon>
        <taxon>Pseudomonadati</taxon>
        <taxon>Pseudomonadota</taxon>
        <taxon>Gammaproteobacteria</taxon>
        <taxon>Methylococcales</taxon>
        <taxon>Methylococcaceae</taxon>
        <taxon>Methylovulum</taxon>
    </lineage>
</organism>
<dbReference type="Gene3D" id="2.70.70.10">
    <property type="entry name" value="Glucose Permease (Domain IIA)"/>
    <property type="match status" value="1"/>
</dbReference>
<protein>
    <submittedName>
        <fullName evidence="4">Peptidase M23</fullName>
    </submittedName>
</protein>
<keyword evidence="5" id="KW-1185">Reference proteome</keyword>
<dbReference type="EMBL" id="CP022129">
    <property type="protein sequence ID" value="ASF45768.1"/>
    <property type="molecule type" value="Genomic_DNA"/>
</dbReference>
<name>A0A1Z4BWW3_9GAMM</name>
<dbReference type="PANTHER" id="PTHR21666">
    <property type="entry name" value="PEPTIDASE-RELATED"/>
    <property type="match status" value="1"/>
</dbReference>
<keyword evidence="1" id="KW-0175">Coiled coil</keyword>
<dbReference type="InterPro" id="IPR011055">
    <property type="entry name" value="Dup_hybrid_motif"/>
</dbReference>
<dbReference type="AlphaFoldDB" id="A0A1Z4BWW3"/>
<gene>
    <name evidence="4" type="ORF">CEK71_06600</name>
</gene>
<feature type="chain" id="PRO_5011989348" evidence="2">
    <location>
        <begin position="21"/>
        <end position="403"/>
    </location>
</feature>
<evidence type="ECO:0000313" key="4">
    <source>
        <dbReference type="EMBL" id="ASF45768.1"/>
    </source>
</evidence>
<dbReference type="Gene3D" id="6.10.250.3150">
    <property type="match status" value="1"/>
</dbReference>
<feature type="coiled-coil region" evidence="1">
    <location>
        <begin position="81"/>
        <end position="115"/>
    </location>
</feature>
<reference evidence="4 5" key="1">
    <citation type="submission" date="2017-06" db="EMBL/GenBank/DDBJ databases">
        <title>Genome Sequencing of the methanotroph Methylovulum psychrotolerants str. HV10-M2 isolated from a high-altitude environment.</title>
        <authorList>
            <person name="Mateos-Rivera A."/>
        </authorList>
    </citation>
    <scope>NUCLEOTIDE SEQUENCE [LARGE SCALE GENOMIC DNA]</scope>
    <source>
        <strain evidence="4 5">HV10_M2</strain>
    </source>
</reference>
<feature type="domain" description="M23ase beta-sheet core" evidence="3">
    <location>
        <begin position="304"/>
        <end position="396"/>
    </location>
</feature>
<accession>A0A1Z4BWW3</accession>
<dbReference type="KEGG" id="mpsy:CEK71_06600"/>
<dbReference type="CDD" id="cd12797">
    <property type="entry name" value="M23_peptidase"/>
    <property type="match status" value="1"/>
</dbReference>
<keyword evidence="2" id="KW-0732">Signal</keyword>
<evidence type="ECO:0000259" key="3">
    <source>
        <dbReference type="Pfam" id="PF01551"/>
    </source>
</evidence>
<evidence type="ECO:0000256" key="1">
    <source>
        <dbReference type="SAM" id="Coils"/>
    </source>
</evidence>
<feature type="coiled-coil region" evidence="1">
    <location>
        <begin position="155"/>
        <end position="192"/>
    </location>
</feature>
<evidence type="ECO:0000313" key="5">
    <source>
        <dbReference type="Proteomes" id="UP000197019"/>
    </source>
</evidence>
<dbReference type="PANTHER" id="PTHR21666:SF270">
    <property type="entry name" value="MUREIN HYDROLASE ACTIVATOR ENVC"/>
    <property type="match status" value="1"/>
</dbReference>
<sequence>MANKRLLGLLLCVCVRQAAALEGDGLQASEAESGQALEAEMLPDADVAAGSNTATVPLPQDNLEQLLADVEKRYGEIAAALHSLYKQIEQKRQNIEKIELEIAVCQRAIAKERKDLAGQVKAAYEMGEQEELKLLINQQDPALSSRMMIYYSYINKARMAKIAQLEKSIADLEQLDQQKQTETQQLELDLRQKQAQQAALNTVRQQRKTLLADIAATSYEEQLRYQAESEQKLRGLIASLPQELGIKAALAENAPPVAADAGESTSPSADFTEPLGDFTDFKGKLSWPVQGRVVRNAGHVGVEGGVLIEAKEGVDVRAVAAGKVTFADWLRSYGYLVIIDHGGGYMTLYAFNQSLYKQVNDTVKPGDVIASVGQSGGRSQPGLYFGIRKNAMPIDPLVWCQSY</sequence>
<dbReference type="InterPro" id="IPR050570">
    <property type="entry name" value="Cell_wall_metabolism_enzyme"/>
</dbReference>
<feature type="signal peptide" evidence="2">
    <location>
        <begin position="1"/>
        <end position="20"/>
    </location>
</feature>
<dbReference type="Pfam" id="PF01551">
    <property type="entry name" value="Peptidase_M23"/>
    <property type="match status" value="1"/>
</dbReference>
<dbReference type="RefSeq" id="WP_088618643.1">
    <property type="nucleotide sequence ID" value="NZ_CP022129.1"/>
</dbReference>
<dbReference type="FunFam" id="2.70.70.10:FF:000003">
    <property type="entry name" value="Murein hydrolase activator EnvC"/>
    <property type="match status" value="1"/>
</dbReference>
<dbReference type="OrthoDB" id="9784703at2"/>